<sequence>MDTKKLISLLENEKTWKDTNVYKKLLQNEDPSLNIEEFIETLNKIINDKKQKPIVRLGALRLVKSCIEAGNDFFNLILAENQLLRSFIDYAKIKPNTNIFSSKPDMREQQISVTFYTYIVEGFLFWSQWFPESKYKEYYDQLKKAGIKFPDISNVKLFKTQQIGLYINGQIQKAGGDDAGNQQKIQQSQTGSKNQQQQQSIKQSQTPTQGGPSNKKISTQEIENQVLEYEGFVEILLDTLKNNDEQADLLMFTEQFNQFSKFLDNVFKQNNDFDDKYYEQLLDKAEQCNELYSLIEQNQAAQINYQQLKNIILQQLGGNNNQHAQQQNENQKHLKEQEEFLKQQQEEYERQQEHERQQQELENQRIQEEERQQRELEEKRKQQELEEAKRQEERQRQEELMRQKKIQEEEEKRQQEIKRQKEQEEQQRQQQLQRQKEEEQARQRAIEEERQKKLLEQQQQQQQQEEIRRMQEAQKKSQMMHNHNIPEDQGEYEDEEERKSQQNMKGLNQSKAGQVPAQGLYNTPEMIQLKNQNINPEQAMSKYMGNHPSNIQQKHNQQSDSKGQFGMNANQNPDQLMGFDQDDDFLYDSDIKQKKVPSQSSFPQANQNQNSQLKQQNISQLPQLQAKPQISNISQNSQMRTSDAGGDQFNNQPYSSMGQSKKNPFTNQPSSMPSNQQGAPHQPKSHGGYFGDEEFYEPQGIQLNQSKPPQSNQIQFQGNQQQQQTFKDSQRVDFDVSQNLDDEDDDEEESKHNTRKKAQNKPQLNSKLEQSDSFDNELTNEISKKNQIQHINSSIAPKSKPKEESSSQRIPANPNLISPQYANSINLPFTKLEQNKTLQAYPFNNNRNNIPSGFEQVALSQGPTLKSQIHQSSDFQNSQIRDNHDNLNQSRFMQALNNQDERSHIQNTQEDRMPSQHSFQDGRKVPIFSKDKQLSGELSQLRYQINEVRREKEIEISKLQSQITQLSIKNRDLEQKLVQKNSEEGQFNRIANQEKLEMERRLQEKDKTIFQQKQFIEQQSKDLEQQRSIIKQYEQQKTEQQQILLDKKKAMEDENQKTRQQLQDYINTTQKSYNNHIDQMQKSLNQLEDEALKYQQELTQRELENQELRNELRLLKSKESNFNQNYIREKDSKIQELRSKIEVLGKELEYKDDKIKDLQQEQLSLKKAIDDIKEDFTMTESQIQIYKENIVQKDIEINQIKQTVFEKEQQVYQKEQVILQLEHTISKKKEIIDQFKGSSESQIKKFHDRIDEQEQEIKDLQREKADLENRIDSLGIQHREDIDRIIQASKLSEEEKKLYKEMMEQNERMKKEVQMFSLKEQNLQAQVNQMQKTISHLKKENEMQEQNMEDLVLANNLITKKLYEKDEQFVKEQDMKNRELELKEKKYNTELKYTRQAMETLKLEKQRRETDLSRNLETLRKENELLLNNLKTKTFLSPDRQSRSQIFSPMVKYEPDYNEMDRVTNTNSLQEKATADRLLYRSEDNLQGMMGAQYQQNNATQFVSPRKVYEQYLSPDEMYSQNQYNTNYQNNVPSLNQSTHSLKPKKQYPKNFMGKEINYNPTYFSYLSGDKSQMYRFKKSCLKNKMAIYQDNYLNVGLITETKDIDGKIFLLISIFYENKSLNSQMQNVQINYEGDQSITVYKKPNALSEVFKENSQHQQQIITEFNEMPYKIIQCTVKYTINGNLNQAIFPIPNTINKYINPSAQSTIESINSAYQEYAHIMIRSEEINVDKNIASSQYDYTNYFPSFLNLGNVDGLQDYQCIGGQLYLKNIDTNVWVKINYNKKDHKAIFQMVYDNVVEDYTQNMVKYLLQTFMMIFKE</sequence>
<accession>Q23R39</accession>
<name>Q23R39_TETTS</name>
<feature type="region of interest" description="Disordered" evidence="2">
    <location>
        <begin position="177"/>
        <end position="216"/>
    </location>
</feature>
<dbReference type="InterPro" id="IPR013041">
    <property type="entry name" value="Clathrin_app_Ig-like_sf"/>
</dbReference>
<dbReference type="KEGG" id="tet:TTHERM_00849450"/>
<dbReference type="GO" id="GO:0043130">
    <property type="term" value="F:ubiquitin binding"/>
    <property type="evidence" value="ECO:0007669"/>
    <property type="project" value="InterPro"/>
</dbReference>
<reference evidence="5" key="1">
    <citation type="journal article" date="2006" name="PLoS Biol.">
        <title>Macronuclear genome sequence of the ciliate Tetrahymena thermophila, a model eukaryote.</title>
        <authorList>
            <person name="Eisen J.A."/>
            <person name="Coyne R.S."/>
            <person name="Wu M."/>
            <person name="Wu D."/>
            <person name="Thiagarajan M."/>
            <person name="Wortman J.R."/>
            <person name="Badger J.H."/>
            <person name="Ren Q."/>
            <person name="Amedeo P."/>
            <person name="Jones K.M."/>
            <person name="Tallon L.J."/>
            <person name="Delcher A.L."/>
            <person name="Salzberg S.L."/>
            <person name="Silva J.C."/>
            <person name="Haas B.J."/>
            <person name="Majoros W.H."/>
            <person name="Farzad M."/>
            <person name="Carlton J.M."/>
            <person name="Smith R.K. Jr."/>
            <person name="Garg J."/>
            <person name="Pearlman R.E."/>
            <person name="Karrer K.M."/>
            <person name="Sun L."/>
            <person name="Manning G."/>
            <person name="Elde N.C."/>
            <person name="Turkewitz A.P."/>
            <person name="Asai D.J."/>
            <person name="Wilkes D.E."/>
            <person name="Wang Y."/>
            <person name="Cai H."/>
            <person name="Collins K."/>
            <person name="Stewart B.A."/>
            <person name="Lee S.R."/>
            <person name="Wilamowska K."/>
            <person name="Weinberg Z."/>
            <person name="Ruzzo W.L."/>
            <person name="Wloga D."/>
            <person name="Gaertig J."/>
            <person name="Frankel J."/>
            <person name="Tsao C.-C."/>
            <person name="Gorovsky M.A."/>
            <person name="Keeling P.J."/>
            <person name="Waller R.F."/>
            <person name="Patron N.J."/>
            <person name="Cherry J.M."/>
            <person name="Stover N.A."/>
            <person name="Krieger C.J."/>
            <person name="del Toro C."/>
            <person name="Ryder H.F."/>
            <person name="Williamson S.C."/>
            <person name="Barbeau R.A."/>
            <person name="Hamilton E.P."/>
            <person name="Orias E."/>
        </authorList>
    </citation>
    <scope>NUCLEOTIDE SEQUENCE [LARGE SCALE GENOMIC DNA]</scope>
    <source>
        <strain evidence="5">SB210</strain>
    </source>
</reference>
<feature type="compositionally biased region" description="Basic and acidic residues" evidence="2">
    <location>
        <begin position="465"/>
        <end position="475"/>
    </location>
</feature>
<dbReference type="PANTHER" id="PTHR23159:SF31">
    <property type="entry name" value="CENTROSOME-ASSOCIATED PROTEIN CEP250 ISOFORM X1"/>
    <property type="match status" value="1"/>
</dbReference>
<dbReference type="GO" id="GO:0035091">
    <property type="term" value="F:phosphatidylinositol binding"/>
    <property type="evidence" value="ECO:0007669"/>
    <property type="project" value="InterPro"/>
</dbReference>
<dbReference type="SUPFAM" id="SSF48464">
    <property type="entry name" value="ENTH/VHS domain"/>
    <property type="match status" value="1"/>
</dbReference>
<evidence type="ECO:0000313" key="4">
    <source>
        <dbReference type="EMBL" id="EAR99002.1"/>
    </source>
</evidence>
<feature type="compositionally biased region" description="Polar residues" evidence="2">
    <location>
        <begin position="547"/>
        <end position="574"/>
    </location>
</feature>
<dbReference type="InterPro" id="IPR002014">
    <property type="entry name" value="VHS_dom"/>
</dbReference>
<dbReference type="eggNOG" id="ENOG502QPQQ">
    <property type="taxonomic scope" value="Eukaryota"/>
</dbReference>
<dbReference type="STRING" id="312017.Q23R39"/>
<evidence type="ECO:0000256" key="2">
    <source>
        <dbReference type="SAM" id="MobiDB-lite"/>
    </source>
</evidence>
<feature type="compositionally biased region" description="Polar residues" evidence="2">
    <location>
        <begin position="648"/>
        <end position="679"/>
    </location>
</feature>
<feature type="compositionally biased region" description="Low complexity" evidence="2">
    <location>
        <begin position="710"/>
        <end position="724"/>
    </location>
</feature>
<dbReference type="InterPro" id="IPR008942">
    <property type="entry name" value="ENTH_VHS"/>
</dbReference>
<feature type="compositionally biased region" description="Polar residues" evidence="2">
    <location>
        <begin position="501"/>
        <end position="512"/>
    </location>
</feature>
<evidence type="ECO:0000256" key="1">
    <source>
        <dbReference type="SAM" id="Coils"/>
    </source>
</evidence>
<protein>
    <recommendedName>
        <fullName evidence="3">VHS domain-containing protein</fullName>
    </recommendedName>
</protein>
<evidence type="ECO:0000259" key="3">
    <source>
        <dbReference type="PROSITE" id="PS50179"/>
    </source>
</evidence>
<dbReference type="OrthoDB" id="309435at2759"/>
<dbReference type="InParanoid" id="Q23R39"/>
<dbReference type="RefSeq" id="XP_001019247.1">
    <property type="nucleotide sequence ID" value="XM_001019247.1"/>
</dbReference>
<feature type="compositionally biased region" description="Basic and acidic residues" evidence="2">
    <location>
        <begin position="434"/>
        <end position="455"/>
    </location>
</feature>
<feature type="coiled-coil region" evidence="1">
    <location>
        <begin position="1236"/>
        <end position="1429"/>
    </location>
</feature>
<feature type="coiled-coil region" evidence="1">
    <location>
        <begin position="949"/>
        <end position="1175"/>
    </location>
</feature>
<dbReference type="OMA" id="TRRANYL"/>
<dbReference type="PROSITE" id="PS50179">
    <property type="entry name" value="VHS"/>
    <property type="match status" value="1"/>
</dbReference>
<evidence type="ECO:0000313" key="5">
    <source>
        <dbReference type="Proteomes" id="UP000009168"/>
    </source>
</evidence>
<feature type="compositionally biased region" description="Polar residues" evidence="2">
    <location>
        <begin position="760"/>
        <end position="792"/>
    </location>
</feature>
<feature type="region of interest" description="Disordered" evidence="2">
    <location>
        <begin position="901"/>
        <end position="920"/>
    </location>
</feature>
<feature type="compositionally biased region" description="Basic and acidic residues" evidence="2">
    <location>
        <begin position="344"/>
        <end position="427"/>
    </location>
</feature>
<feature type="compositionally biased region" description="Low complexity" evidence="2">
    <location>
        <begin position="604"/>
        <end position="621"/>
    </location>
</feature>
<dbReference type="EMBL" id="GG662645">
    <property type="protein sequence ID" value="EAR99002.1"/>
    <property type="molecule type" value="Genomic_DNA"/>
</dbReference>
<feature type="domain" description="VHS" evidence="3">
    <location>
        <begin position="28"/>
        <end position="150"/>
    </location>
</feature>
<dbReference type="Proteomes" id="UP000009168">
    <property type="component" value="Unassembled WGS sequence"/>
</dbReference>
<dbReference type="PANTHER" id="PTHR23159">
    <property type="entry name" value="CENTROSOMAL PROTEIN 2"/>
    <property type="match status" value="1"/>
</dbReference>
<keyword evidence="1" id="KW-0175">Coiled coil</keyword>
<dbReference type="SUPFAM" id="SSF49348">
    <property type="entry name" value="Clathrin adaptor appendage domain"/>
    <property type="match status" value="1"/>
</dbReference>
<proteinExistence type="predicted"/>
<gene>
    <name evidence="4" type="ORF">TTHERM_00849450</name>
</gene>
<dbReference type="HOGENOM" id="CLU_237610_0_0_1"/>
<organism evidence="4 5">
    <name type="scientific">Tetrahymena thermophila (strain SB210)</name>
    <dbReference type="NCBI Taxonomy" id="312017"/>
    <lineage>
        <taxon>Eukaryota</taxon>
        <taxon>Sar</taxon>
        <taxon>Alveolata</taxon>
        <taxon>Ciliophora</taxon>
        <taxon>Intramacronucleata</taxon>
        <taxon>Oligohymenophorea</taxon>
        <taxon>Hymenostomatida</taxon>
        <taxon>Tetrahymenina</taxon>
        <taxon>Tetrahymenidae</taxon>
        <taxon>Tetrahymena</taxon>
    </lineage>
</organism>
<keyword evidence="5" id="KW-1185">Reference proteome</keyword>
<feature type="compositionally biased region" description="Polar residues" evidence="2">
    <location>
        <begin position="622"/>
        <end position="641"/>
    </location>
</feature>
<dbReference type="GeneID" id="7841728"/>
<feature type="region of interest" description="Disordered" evidence="2">
    <location>
        <begin position="344"/>
        <end position="817"/>
    </location>
</feature>
<feature type="compositionally biased region" description="Low complexity" evidence="2">
    <location>
        <begin position="186"/>
        <end position="209"/>
    </location>
</feature>
<feature type="compositionally biased region" description="Polar residues" evidence="2">
    <location>
        <begin position="529"/>
        <end position="538"/>
    </location>
</feature>